<evidence type="ECO:0000313" key="3">
    <source>
        <dbReference type="Proteomes" id="UP001597045"/>
    </source>
</evidence>
<evidence type="ECO:0008006" key="4">
    <source>
        <dbReference type="Google" id="ProtNLM"/>
    </source>
</evidence>
<keyword evidence="3" id="KW-1185">Reference proteome</keyword>
<feature type="non-terminal residue" evidence="2">
    <location>
        <position position="1"/>
    </location>
</feature>
<evidence type="ECO:0000256" key="1">
    <source>
        <dbReference type="SAM" id="Phobius"/>
    </source>
</evidence>
<evidence type="ECO:0000313" key="2">
    <source>
        <dbReference type="EMBL" id="MFD1052180.1"/>
    </source>
</evidence>
<sequence length="60" mass="6462">AVAVLTALNQGYASTWPTPTPYPISVPWLNVLITLLVVPLVAMLGAGLLTRSRLPIEHRV</sequence>
<keyword evidence="1" id="KW-0472">Membrane</keyword>
<dbReference type="Proteomes" id="UP001597045">
    <property type="component" value="Unassembled WGS sequence"/>
</dbReference>
<accession>A0ABW3MSI4</accession>
<gene>
    <name evidence="2" type="ORF">ACFQ1S_44690</name>
</gene>
<keyword evidence="1" id="KW-0812">Transmembrane</keyword>
<reference evidence="3" key="1">
    <citation type="journal article" date="2019" name="Int. J. Syst. Evol. Microbiol.">
        <title>The Global Catalogue of Microorganisms (GCM) 10K type strain sequencing project: providing services to taxonomists for standard genome sequencing and annotation.</title>
        <authorList>
            <consortium name="The Broad Institute Genomics Platform"/>
            <consortium name="The Broad Institute Genome Sequencing Center for Infectious Disease"/>
            <person name="Wu L."/>
            <person name="Ma J."/>
        </authorList>
    </citation>
    <scope>NUCLEOTIDE SEQUENCE [LARGE SCALE GENOMIC DNA]</scope>
    <source>
        <strain evidence="3">JCM 31486</strain>
    </source>
</reference>
<keyword evidence="1" id="KW-1133">Transmembrane helix</keyword>
<name>A0ABW3MSI4_9PSEU</name>
<feature type="transmembrane region" description="Helical" evidence="1">
    <location>
        <begin position="28"/>
        <end position="49"/>
    </location>
</feature>
<proteinExistence type="predicted"/>
<comment type="caution">
    <text evidence="2">The sequence shown here is derived from an EMBL/GenBank/DDBJ whole genome shotgun (WGS) entry which is preliminary data.</text>
</comment>
<protein>
    <recommendedName>
        <fullName evidence="4">ABC transporter permease</fullName>
    </recommendedName>
</protein>
<organism evidence="2 3">
    <name type="scientific">Kibdelosporangium lantanae</name>
    <dbReference type="NCBI Taxonomy" id="1497396"/>
    <lineage>
        <taxon>Bacteria</taxon>
        <taxon>Bacillati</taxon>
        <taxon>Actinomycetota</taxon>
        <taxon>Actinomycetes</taxon>
        <taxon>Pseudonocardiales</taxon>
        <taxon>Pseudonocardiaceae</taxon>
        <taxon>Kibdelosporangium</taxon>
    </lineage>
</organism>
<dbReference type="EMBL" id="JBHTIS010004196">
    <property type="protein sequence ID" value="MFD1052180.1"/>
    <property type="molecule type" value="Genomic_DNA"/>
</dbReference>